<keyword evidence="1" id="KW-1133">Transmembrane helix</keyword>
<comment type="caution">
    <text evidence="2">The sequence shown here is derived from an EMBL/GenBank/DDBJ whole genome shotgun (WGS) entry which is preliminary data.</text>
</comment>
<proteinExistence type="predicted"/>
<dbReference type="RefSeq" id="WP_210537581.1">
    <property type="nucleotide sequence ID" value="NZ_JAGKTC010000003.1"/>
</dbReference>
<feature type="transmembrane region" description="Helical" evidence="1">
    <location>
        <begin position="20"/>
        <end position="38"/>
    </location>
</feature>
<dbReference type="PROSITE" id="PS00409">
    <property type="entry name" value="PROKAR_NTER_METHYL"/>
    <property type="match status" value="1"/>
</dbReference>
<dbReference type="Proteomes" id="UP000673447">
    <property type="component" value="Unassembled WGS sequence"/>
</dbReference>
<dbReference type="InterPro" id="IPR045584">
    <property type="entry name" value="Pilin-like"/>
</dbReference>
<evidence type="ECO:0000313" key="3">
    <source>
        <dbReference type="Proteomes" id="UP000673447"/>
    </source>
</evidence>
<dbReference type="NCBIfam" id="TIGR02532">
    <property type="entry name" value="IV_pilin_GFxxxE"/>
    <property type="match status" value="1"/>
</dbReference>
<accession>A0A941AUR7</accession>
<evidence type="ECO:0000256" key="1">
    <source>
        <dbReference type="SAM" id="Phobius"/>
    </source>
</evidence>
<dbReference type="Pfam" id="PF07963">
    <property type="entry name" value="N_methyl"/>
    <property type="match status" value="1"/>
</dbReference>
<reference evidence="2" key="2">
    <citation type="submission" date="2021-03" db="EMBL/GenBank/DDBJ databases">
        <authorList>
            <person name="Cao W."/>
        </authorList>
    </citation>
    <scope>NUCLEOTIDE SEQUENCE</scope>
    <source>
        <strain evidence="2">110414</strain>
    </source>
</reference>
<protein>
    <submittedName>
        <fullName evidence="2">PilW family protein</fullName>
    </submittedName>
</protein>
<gene>
    <name evidence="2" type="ORF">J5837_13890</name>
</gene>
<evidence type="ECO:0000313" key="2">
    <source>
        <dbReference type="EMBL" id="MBP3985499.1"/>
    </source>
</evidence>
<dbReference type="AlphaFoldDB" id="A0A941AUR7"/>
<dbReference type="InterPro" id="IPR032092">
    <property type="entry name" value="PilW"/>
</dbReference>
<name>A0A941AUR7_9GAMM</name>
<sequence>MNGSFHQVPRVRGFSLVELMVALAVGLIVTGAAITVFLSTSRTYDATESLGRVQENLRVAFELMARDIREAGGNPCERGLPVYNVLNNPQGKWYTDAIGIHGYEGTEAFEGEPFGTGEGQRIAGTDAIEIKSAGPGMSIVSHVPTSAQFKLGTADHGLSPGDIAMACDFGEVAVFQVTNAQPGINVTVVHNPGTGTPGNCSKGLGYSAPPNCDGANGNQYAFGCYMGKFSGGGCDGDEDGTKNEPEDLWPAIISRLRMERWYIGANAQGGRSLYQASVRNDGGKLKVDNNEIVDGVEDMSLKYLLVGATGYVDATAVSAADWTSDKVVAVSIDIVLTGAGTPGADGKDIRRHLKMITTIRNHTE</sequence>
<dbReference type="GO" id="GO:0043683">
    <property type="term" value="P:type IV pilus assembly"/>
    <property type="evidence" value="ECO:0007669"/>
    <property type="project" value="InterPro"/>
</dbReference>
<organism evidence="2 3">
    <name type="scientific">Pseudoxanthomonas helianthi</name>
    <dbReference type="NCBI Taxonomy" id="1453541"/>
    <lineage>
        <taxon>Bacteria</taxon>
        <taxon>Pseudomonadati</taxon>
        <taxon>Pseudomonadota</taxon>
        <taxon>Gammaproteobacteria</taxon>
        <taxon>Lysobacterales</taxon>
        <taxon>Lysobacteraceae</taxon>
        <taxon>Pseudoxanthomonas</taxon>
    </lineage>
</organism>
<dbReference type="InterPro" id="IPR012902">
    <property type="entry name" value="N_methyl_site"/>
</dbReference>
<dbReference type="SUPFAM" id="SSF54523">
    <property type="entry name" value="Pili subunits"/>
    <property type="match status" value="1"/>
</dbReference>
<keyword evidence="3" id="KW-1185">Reference proteome</keyword>
<dbReference type="Pfam" id="PF16074">
    <property type="entry name" value="PilW"/>
    <property type="match status" value="1"/>
</dbReference>
<keyword evidence="1" id="KW-0472">Membrane</keyword>
<reference evidence="2" key="1">
    <citation type="journal article" date="2016" name="Int. J. Syst. Evol. Microbiol.">
        <title>Pseudoxanthomonas helianthi sp. nov., isolated from roots of Jerusalem artichoke (Helianthus tuberosus).</title>
        <authorList>
            <person name="Kittiwongwattana C."/>
            <person name="Thawai C."/>
        </authorList>
    </citation>
    <scope>NUCLEOTIDE SEQUENCE</scope>
    <source>
        <strain evidence="2">110414</strain>
    </source>
</reference>
<keyword evidence="1" id="KW-0812">Transmembrane</keyword>
<dbReference type="EMBL" id="JAGKTC010000003">
    <property type="protein sequence ID" value="MBP3985499.1"/>
    <property type="molecule type" value="Genomic_DNA"/>
</dbReference>